<gene>
    <name evidence="2" type="ORF">F5972_13540</name>
</gene>
<feature type="signal peptide" evidence="1">
    <location>
        <begin position="1"/>
        <end position="31"/>
    </location>
</feature>
<proteinExistence type="predicted"/>
<dbReference type="AlphaFoldDB" id="A0A5J5K6F0"/>
<dbReference type="Proteomes" id="UP000327011">
    <property type="component" value="Unassembled WGS sequence"/>
</dbReference>
<dbReference type="RefSeq" id="WP_150933797.1">
    <property type="nucleotide sequence ID" value="NZ_VYTZ01000004.1"/>
</dbReference>
<name>A0A5J5K6F0_9ACTN</name>
<keyword evidence="3" id="KW-1185">Reference proteome</keyword>
<reference evidence="2 3" key="1">
    <citation type="submission" date="2019-09" db="EMBL/GenBank/DDBJ databases">
        <title>Screening of Novel Bioactive Compounds from Soil-Associated.</title>
        <authorList>
            <person name="Gong X."/>
        </authorList>
    </citation>
    <scope>NUCLEOTIDE SEQUENCE [LARGE SCALE GENOMIC DNA]</scope>
    <source>
        <strain evidence="2 3">Gxj-6</strain>
    </source>
</reference>
<dbReference type="EMBL" id="VYTZ01000004">
    <property type="protein sequence ID" value="KAA9379200.1"/>
    <property type="molecule type" value="Genomic_DNA"/>
</dbReference>
<sequence length="108" mass="11405">MFSVIRARAGAAAVAIGAMSVLAVTAQPAQAAVNPANCRFSYNLSIGRVAADCWNSTESGWYLQLTCDRFSGRPPYYVRGSIIYGSGVSAAQCDAHISEIGDLMIVNL</sequence>
<accession>A0A5J5K6F0</accession>
<protein>
    <submittedName>
        <fullName evidence="2">Uncharacterized protein</fullName>
    </submittedName>
</protein>
<evidence type="ECO:0000256" key="1">
    <source>
        <dbReference type="SAM" id="SignalP"/>
    </source>
</evidence>
<keyword evidence="1" id="KW-0732">Signal</keyword>
<comment type="caution">
    <text evidence="2">The sequence shown here is derived from an EMBL/GenBank/DDBJ whole genome shotgun (WGS) entry which is preliminary data.</text>
</comment>
<evidence type="ECO:0000313" key="2">
    <source>
        <dbReference type="EMBL" id="KAA9379200.1"/>
    </source>
</evidence>
<evidence type="ECO:0000313" key="3">
    <source>
        <dbReference type="Proteomes" id="UP000327011"/>
    </source>
</evidence>
<feature type="chain" id="PRO_5023843396" evidence="1">
    <location>
        <begin position="32"/>
        <end position="108"/>
    </location>
</feature>
<organism evidence="2 3">
    <name type="scientific">Microbispora cellulosiformans</name>
    <dbReference type="NCBI Taxonomy" id="2614688"/>
    <lineage>
        <taxon>Bacteria</taxon>
        <taxon>Bacillati</taxon>
        <taxon>Actinomycetota</taxon>
        <taxon>Actinomycetes</taxon>
        <taxon>Streptosporangiales</taxon>
        <taxon>Streptosporangiaceae</taxon>
        <taxon>Microbispora</taxon>
    </lineage>
</organism>